<name>A0A9N9EAK1_9GLOM</name>
<evidence type="ECO:0000313" key="1">
    <source>
        <dbReference type="EMBL" id="CAG8666169.1"/>
    </source>
</evidence>
<dbReference type="Proteomes" id="UP000789572">
    <property type="component" value="Unassembled WGS sequence"/>
</dbReference>
<evidence type="ECO:0000313" key="2">
    <source>
        <dbReference type="Proteomes" id="UP000789572"/>
    </source>
</evidence>
<proteinExistence type="predicted"/>
<dbReference type="AlphaFoldDB" id="A0A9N9EAK1"/>
<dbReference type="EMBL" id="CAJVPJ010006108">
    <property type="protein sequence ID" value="CAG8666169.1"/>
    <property type="molecule type" value="Genomic_DNA"/>
</dbReference>
<reference evidence="1" key="1">
    <citation type="submission" date="2021-06" db="EMBL/GenBank/DDBJ databases">
        <authorList>
            <person name="Kallberg Y."/>
            <person name="Tangrot J."/>
            <person name="Rosling A."/>
        </authorList>
    </citation>
    <scope>NUCLEOTIDE SEQUENCE</scope>
    <source>
        <strain evidence="1">IA702</strain>
    </source>
</reference>
<comment type="caution">
    <text evidence="1">The sequence shown here is derived from an EMBL/GenBank/DDBJ whole genome shotgun (WGS) entry which is preliminary data.</text>
</comment>
<gene>
    <name evidence="1" type="ORF">POCULU_LOCUS10712</name>
</gene>
<feature type="non-terminal residue" evidence="1">
    <location>
        <position position="63"/>
    </location>
</feature>
<protein>
    <submittedName>
        <fullName evidence="1">1458_t:CDS:1</fullName>
    </submittedName>
</protein>
<accession>A0A9N9EAK1</accession>
<keyword evidence="2" id="KW-1185">Reference proteome</keyword>
<sequence length="63" mass="7676">YRYQDTIDARLSLSRYDRRKTIVIKIARHEYRQYLARFNLDVFTKNASERANTSEYNLILTDE</sequence>
<feature type="non-terminal residue" evidence="1">
    <location>
        <position position="1"/>
    </location>
</feature>
<organism evidence="1 2">
    <name type="scientific">Paraglomus occultum</name>
    <dbReference type="NCBI Taxonomy" id="144539"/>
    <lineage>
        <taxon>Eukaryota</taxon>
        <taxon>Fungi</taxon>
        <taxon>Fungi incertae sedis</taxon>
        <taxon>Mucoromycota</taxon>
        <taxon>Glomeromycotina</taxon>
        <taxon>Glomeromycetes</taxon>
        <taxon>Paraglomerales</taxon>
        <taxon>Paraglomeraceae</taxon>
        <taxon>Paraglomus</taxon>
    </lineage>
</organism>